<dbReference type="AlphaFoldDB" id="A0A1H8KQP5"/>
<accession>A0A1H8KQP5</accession>
<proteinExistence type="predicted"/>
<name>A0A1H8KQP5_9PROT</name>
<sequence>MQYKKCDRVRYPKKPDWGIAKCSPTVLTERYGFLHHAGEKTISLNFVQPEKLSGDAASSPFLDQLDLTAQPTKDAKGKAPCTNCGAPTQFGDIANPMRYRLGGVSPVSSTASNV</sequence>
<evidence type="ECO:0000313" key="1">
    <source>
        <dbReference type="EMBL" id="SEN95230.1"/>
    </source>
</evidence>
<dbReference type="EMBL" id="FOCT01000009">
    <property type="protein sequence ID" value="SEN95230.1"/>
    <property type="molecule type" value="Genomic_DNA"/>
</dbReference>
<organism evidence="1 2">
    <name type="scientific">Nitrosospira multiformis</name>
    <dbReference type="NCBI Taxonomy" id="1231"/>
    <lineage>
        <taxon>Bacteria</taxon>
        <taxon>Pseudomonadati</taxon>
        <taxon>Pseudomonadota</taxon>
        <taxon>Betaproteobacteria</taxon>
        <taxon>Nitrosomonadales</taxon>
        <taxon>Nitrosomonadaceae</taxon>
        <taxon>Nitrosospira</taxon>
    </lineage>
</organism>
<dbReference type="Proteomes" id="UP000183898">
    <property type="component" value="Unassembled WGS sequence"/>
</dbReference>
<reference evidence="1 2" key="1">
    <citation type="submission" date="2016-10" db="EMBL/GenBank/DDBJ databases">
        <authorList>
            <person name="de Groot N.N."/>
        </authorList>
    </citation>
    <scope>NUCLEOTIDE SEQUENCE [LARGE SCALE GENOMIC DNA]</scope>
    <source>
        <strain evidence="1 2">Nl18</strain>
    </source>
</reference>
<evidence type="ECO:0000313" key="2">
    <source>
        <dbReference type="Proteomes" id="UP000183898"/>
    </source>
</evidence>
<dbReference type="RefSeq" id="WP_074747095.1">
    <property type="nucleotide sequence ID" value="NZ_FOCT01000009.1"/>
</dbReference>
<protein>
    <submittedName>
        <fullName evidence="1">Uncharacterized protein</fullName>
    </submittedName>
</protein>
<gene>
    <name evidence="1" type="ORF">SAMN05216404_10914</name>
</gene>